<dbReference type="AlphaFoldDB" id="X1J3M8"/>
<evidence type="ECO:0000313" key="5">
    <source>
        <dbReference type="EMBL" id="GAH64388.1"/>
    </source>
</evidence>
<comment type="caution">
    <text evidence="5">The sequence shown here is derived from an EMBL/GenBank/DDBJ whole genome shotgun (WGS) entry which is preliminary data.</text>
</comment>
<dbReference type="InterPro" id="IPR029478">
    <property type="entry name" value="TM1586_NiRdase"/>
</dbReference>
<dbReference type="SUPFAM" id="SSF55469">
    <property type="entry name" value="FMN-dependent nitroreductase-like"/>
    <property type="match status" value="1"/>
</dbReference>
<evidence type="ECO:0000259" key="3">
    <source>
        <dbReference type="Pfam" id="PF00881"/>
    </source>
</evidence>
<reference evidence="5" key="1">
    <citation type="journal article" date="2014" name="Front. Microbiol.">
        <title>High frequency of phylogenetically diverse reductive dehalogenase-homologous genes in deep subseafloor sedimentary metagenomes.</title>
        <authorList>
            <person name="Kawai M."/>
            <person name="Futagami T."/>
            <person name="Toyoda A."/>
            <person name="Takaki Y."/>
            <person name="Nishi S."/>
            <person name="Hori S."/>
            <person name="Arai W."/>
            <person name="Tsubouchi T."/>
            <person name="Morono Y."/>
            <person name="Uchiyama I."/>
            <person name="Ito T."/>
            <person name="Fujiyama A."/>
            <person name="Inagaki F."/>
            <person name="Takami H."/>
        </authorList>
    </citation>
    <scope>NUCLEOTIDE SEQUENCE</scope>
    <source>
        <strain evidence="5">Expedition CK06-06</strain>
    </source>
</reference>
<dbReference type="PANTHER" id="PTHR43673">
    <property type="entry name" value="NAD(P)H NITROREDUCTASE YDGI-RELATED"/>
    <property type="match status" value="1"/>
</dbReference>
<evidence type="ECO:0000256" key="2">
    <source>
        <dbReference type="ARBA" id="ARBA00023002"/>
    </source>
</evidence>
<feature type="domain" description="Putative nitroreductase TM1586" evidence="4">
    <location>
        <begin position="103"/>
        <end position="169"/>
    </location>
</feature>
<dbReference type="Gene3D" id="3.40.109.10">
    <property type="entry name" value="NADH Oxidase"/>
    <property type="match status" value="1"/>
</dbReference>
<evidence type="ECO:0000256" key="1">
    <source>
        <dbReference type="ARBA" id="ARBA00007118"/>
    </source>
</evidence>
<dbReference type="Pfam" id="PF14512">
    <property type="entry name" value="TM1586_NiRdase"/>
    <property type="match status" value="1"/>
</dbReference>
<dbReference type="EMBL" id="BARU01026578">
    <property type="protein sequence ID" value="GAH64388.1"/>
    <property type="molecule type" value="Genomic_DNA"/>
</dbReference>
<dbReference type="InterPro" id="IPR029479">
    <property type="entry name" value="Nitroreductase"/>
</dbReference>
<comment type="similarity">
    <text evidence="1">Belongs to the nitroreductase family.</text>
</comment>
<evidence type="ECO:0000259" key="4">
    <source>
        <dbReference type="Pfam" id="PF14512"/>
    </source>
</evidence>
<keyword evidence="2" id="KW-0560">Oxidoreductase</keyword>
<protein>
    <recommendedName>
        <fullName evidence="6">Nitroreductase domain-containing protein</fullName>
    </recommendedName>
</protein>
<gene>
    <name evidence="5" type="ORF">S03H2_42676</name>
</gene>
<dbReference type="PANTHER" id="PTHR43673:SF10">
    <property type="entry name" value="NADH DEHYDROGENASE_NAD(P)H NITROREDUCTASE XCC3605-RELATED"/>
    <property type="match status" value="1"/>
</dbReference>
<accession>X1J3M8</accession>
<dbReference type="GO" id="GO:0016491">
    <property type="term" value="F:oxidoreductase activity"/>
    <property type="evidence" value="ECO:0007669"/>
    <property type="project" value="UniProtKB-KW"/>
</dbReference>
<evidence type="ECO:0008006" key="6">
    <source>
        <dbReference type="Google" id="ProtNLM"/>
    </source>
</evidence>
<dbReference type="InterPro" id="IPR000415">
    <property type="entry name" value="Nitroreductase-like"/>
</dbReference>
<organism evidence="5">
    <name type="scientific">marine sediment metagenome</name>
    <dbReference type="NCBI Taxonomy" id="412755"/>
    <lineage>
        <taxon>unclassified sequences</taxon>
        <taxon>metagenomes</taxon>
        <taxon>ecological metagenomes</taxon>
    </lineage>
</organism>
<dbReference type="CDD" id="cd02139">
    <property type="entry name" value="nitroreductase"/>
    <property type="match status" value="1"/>
</dbReference>
<sequence length="171" mass="19450">MKVLDVIQKRQSVRKYKEDSIPEKALMRVLEAARLAPSGKNFQPWKFIIVKDKALKEKLAQASAGQFFMAEAPIIIVGCGFPDNCYAHMGRYMKSWSVDVTIALEHLMLQAQEEGLGTCWIGSFEEEEVKAILNIPENVKVLALTPLGYPDEIPRFRGRKSLDEIISYDRF</sequence>
<name>X1J3M8_9ZZZZ</name>
<dbReference type="Pfam" id="PF00881">
    <property type="entry name" value="Nitroreductase"/>
    <property type="match status" value="1"/>
</dbReference>
<feature type="domain" description="Nitroreductase" evidence="3">
    <location>
        <begin position="7"/>
        <end position="68"/>
    </location>
</feature>
<proteinExistence type="inferred from homology"/>